<proteinExistence type="inferred from homology"/>
<feature type="domain" description="Methyl-accepting transducer" evidence="6">
    <location>
        <begin position="269"/>
        <end position="498"/>
    </location>
</feature>
<dbReference type="InterPro" id="IPR004089">
    <property type="entry name" value="MCPsignal_dom"/>
</dbReference>
<dbReference type="Pfam" id="PF00672">
    <property type="entry name" value="HAMP"/>
    <property type="match status" value="1"/>
</dbReference>
<feature type="transmembrane region" description="Helical" evidence="5">
    <location>
        <begin position="189"/>
        <end position="210"/>
    </location>
</feature>
<dbReference type="PROSITE" id="PS50111">
    <property type="entry name" value="CHEMOTAXIS_TRANSDUC_2"/>
    <property type="match status" value="1"/>
</dbReference>
<evidence type="ECO:0000313" key="9">
    <source>
        <dbReference type="Proteomes" id="UP001606134"/>
    </source>
</evidence>
<dbReference type="PANTHER" id="PTHR43531">
    <property type="entry name" value="PROTEIN ICFG"/>
    <property type="match status" value="1"/>
</dbReference>
<dbReference type="PANTHER" id="PTHR43531:SF14">
    <property type="entry name" value="METHYL-ACCEPTING CHEMOTAXIS PROTEIN I-RELATED"/>
    <property type="match status" value="1"/>
</dbReference>
<evidence type="ECO:0000313" key="8">
    <source>
        <dbReference type="EMBL" id="MFG6487776.1"/>
    </source>
</evidence>
<sequence>MNLRNLNIGPRLALGFGVILIAASAMVVGALVASGASRGALLDTLQQAAARQELAVEMQAHLLSSAVAVRNMGLQSEVDGVQRDEKRAKDERAAYVAAKGKIEAQDLSADEKALFGRLENIDAEMNARFKEAVDLAAQFNTEQAGKIITEKIDPLLTRAATELAGFIQLQKQRTQAATELANASHRRTVISLTALGVVMLLGAVFIAWQLTRSITAPLQVAVEVTGRVSLGDLATDIKVTGRDEAARLLEGLQQMRLSLSRLVQEVRDGAEGISGGASEIATGNADLSHRTESQASSLEETAASVEQLSATVRSNADTAQQADREASTASQAATRGGQIVGQVVATMGEISTASRKIADIIGVIDGIAFQTNILALNAAVEAARAGEQGRGFAVVAGEVRTLAGRAADAAKEIKSLIGASVERVEAGTRLVDEAGASMQDIVAQVSRVATLIGEISSSALEQTSGIGQINQAITSLDQVTQQNAALVEQAAAAADSLNQQAVRMVEAVSVFKLR</sequence>
<dbReference type="CDD" id="cd11386">
    <property type="entry name" value="MCP_signal"/>
    <property type="match status" value="1"/>
</dbReference>
<comment type="caution">
    <text evidence="8">The sequence shown here is derived from an EMBL/GenBank/DDBJ whole genome shotgun (WGS) entry which is preliminary data.</text>
</comment>
<evidence type="ECO:0000256" key="4">
    <source>
        <dbReference type="SAM" id="MobiDB-lite"/>
    </source>
</evidence>
<comment type="similarity">
    <text evidence="2">Belongs to the methyl-accepting chemotaxis (MCP) protein family.</text>
</comment>
<dbReference type="Pfam" id="PF00015">
    <property type="entry name" value="MCPsignal"/>
    <property type="match status" value="1"/>
</dbReference>
<dbReference type="SMART" id="SM00283">
    <property type="entry name" value="MA"/>
    <property type="match status" value="1"/>
</dbReference>
<dbReference type="CDD" id="cd19411">
    <property type="entry name" value="MCP2201-like_sensor"/>
    <property type="match status" value="1"/>
</dbReference>
<dbReference type="EMBL" id="JBIGIC010000006">
    <property type="protein sequence ID" value="MFG6487776.1"/>
    <property type="molecule type" value="Genomic_DNA"/>
</dbReference>
<keyword evidence="5" id="KW-0472">Membrane</keyword>
<dbReference type="SMART" id="SM00304">
    <property type="entry name" value="HAMP"/>
    <property type="match status" value="1"/>
</dbReference>
<feature type="compositionally biased region" description="Polar residues" evidence="4">
    <location>
        <begin position="293"/>
        <end position="333"/>
    </location>
</feature>
<keyword evidence="3" id="KW-0807">Transducer</keyword>
<name>A0ABW7HCX5_9BURK</name>
<dbReference type="InterPro" id="IPR003660">
    <property type="entry name" value="HAMP_dom"/>
</dbReference>
<evidence type="ECO:0000256" key="1">
    <source>
        <dbReference type="ARBA" id="ARBA00022481"/>
    </source>
</evidence>
<evidence type="ECO:0000259" key="7">
    <source>
        <dbReference type="PROSITE" id="PS50885"/>
    </source>
</evidence>
<evidence type="ECO:0000256" key="2">
    <source>
        <dbReference type="ARBA" id="ARBA00029447"/>
    </source>
</evidence>
<keyword evidence="5" id="KW-0812">Transmembrane</keyword>
<protein>
    <submittedName>
        <fullName evidence="8">Methyl-accepting chemotaxis protein</fullName>
    </submittedName>
</protein>
<dbReference type="RefSeq" id="WP_394411320.1">
    <property type="nucleotide sequence ID" value="NZ_JBIGIC010000006.1"/>
</dbReference>
<dbReference type="PROSITE" id="PS50885">
    <property type="entry name" value="HAMP"/>
    <property type="match status" value="1"/>
</dbReference>
<feature type="region of interest" description="Disordered" evidence="4">
    <location>
        <begin position="274"/>
        <end position="333"/>
    </location>
</feature>
<keyword evidence="5" id="KW-1133">Transmembrane helix</keyword>
<evidence type="ECO:0000256" key="3">
    <source>
        <dbReference type="PROSITE-ProRule" id="PRU00284"/>
    </source>
</evidence>
<feature type="transmembrane region" description="Helical" evidence="5">
    <location>
        <begin position="12"/>
        <end position="33"/>
    </location>
</feature>
<feature type="domain" description="HAMP" evidence="7">
    <location>
        <begin position="212"/>
        <end position="264"/>
    </location>
</feature>
<dbReference type="Gene3D" id="1.10.287.950">
    <property type="entry name" value="Methyl-accepting chemotaxis protein"/>
    <property type="match status" value="1"/>
</dbReference>
<dbReference type="CDD" id="cd06225">
    <property type="entry name" value="HAMP"/>
    <property type="match status" value="1"/>
</dbReference>
<keyword evidence="9" id="KW-1185">Reference proteome</keyword>
<accession>A0ABW7HCX5</accession>
<dbReference type="InterPro" id="IPR051310">
    <property type="entry name" value="MCP_chemotaxis"/>
</dbReference>
<dbReference type="InterPro" id="IPR047347">
    <property type="entry name" value="YvaQ-like_sensor"/>
</dbReference>
<dbReference type="Proteomes" id="UP001606134">
    <property type="component" value="Unassembled WGS sequence"/>
</dbReference>
<dbReference type="SUPFAM" id="SSF58104">
    <property type="entry name" value="Methyl-accepting chemotaxis protein (MCP) signaling domain"/>
    <property type="match status" value="1"/>
</dbReference>
<gene>
    <name evidence="8" type="ORF">ACG04R_13920</name>
</gene>
<reference evidence="8 9" key="1">
    <citation type="submission" date="2024-08" db="EMBL/GenBank/DDBJ databases">
        <authorList>
            <person name="Lu H."/>
        </authorList>
    </citation>
    <scope>NUCLEOTIDE SEQUENCE [LARGE SCALE GENOMIC DNA]</scope>
    <source>
        <strain evidence="8 9">BYS78W</strain>
    </source>
</reference>
<keyword evidence="1" id="KW-0488">Methylation</keyword>
<evidence type="ECO:0000256" key="5">
    <source>
        <dbReference type="SAM" id="Phobius"/>
    </source>
</evidence>
<organism evidence="8 9">
    <name type="scientific">Pelomonas candidula</name>
    <dbReference type="NCBI Taxonomy" id="3299025"/>
    <lineage>
        <taxon>Bacteria</taxon>
        <taxon>Pseudomonadati</taxon>
        <taxon>Pseudomonadota</taxon>
        <taxon>Betaproteobacteria</taxon>
        <taxon>Burkholderiales</taxon>
        <taxon>Sphaerotilaceae</taxon>
        <taxon>Roseateles</taxon>
    </lineage>
</organism>
<evidence type="ECO:0000259" key="6">
    <source>
        <dbReference type="PROSITE" id="PS50111"/>
    </source>
</evidence>